<dbReference type="FunFam" id="1.20.1720.10:FF:000004">
    <property type="entry name" value="EmrB/QacA family drug resistance transporter"/>
    <property type="match status" value="1"/>
</dbReference>
<dbReference type="PANTHER" id="PTHR23501">
    <property type="entry name" value="MAJOR FACILITATOR SUPERFAMILY"/>
    <property type="match status" value="1"/>
</dbReference>
<dbReference type="CDD" id="cd17502">
    <property type="entry name" value="MFS_Azr1_MDR_like"/>
    <property type="match status" value="1"/>
</dbReference>
<evidence type="ECO:0000313" key="11">
    <source>
        <dbReference type="Proteomes" id="UP001219525"/>
    </source>
</evidence>
<feature type="region of interest" description="Disordered" evidence="7">
    <location>
        <begin position="17"/>
        <end position="52"/>
    </location>
</feature>
<evidence type="ECO:0000256" key="7">
    <source>
        <dbReference type="SAM" id="MobiDB-lite"/>
    </source>
</evidence>
<dbReference type="Pfam" id="PF07690">
    <property type="entry name" value="MFS_1"/>
    <property type="match status" value="1"/>
</dbReference>
<evidence type="ECO:0000256" key="6">
    <source>
        <dbReference type="ARBA" id="ARBA00023136"/>
    </source>
</evidence>
<dbReference type="InterPro" id="IPR011701">
    <property type="entry name" value="MFS"/>
</dbReference>
<feature type="transmembrane region" description="Helical" evidence="8">
    <location>
        <begin position="419"/>
        <end position="444"/>
    </location>
</feature>
<sequence length="613" mass="65336">MSHLRLAPSSTIFHGLRDSEMTSGDVPDTGKLGQEQEDAAAHAPAKRSKEDDEHIVPHNNIPLVFIALMLTAFLAALDQTIVATALPTMVAQLGGGKSYSWVGRHVFAYLIGGAAICPACGKLSDIFGRKMVLYPSILIFLVGSALCGAAQSMTWLILARALQGIGGGGIQQLVQVVIGDIVSLEERGTYGSIVGAMWGIAGVVGPLVGGALTDHVSWRWCFWINLPTGGVAGALLFFFLNLNPPHGKSFREHAREFDFVGLFLFVGGVVCLLLGFSQSQNGWDRPATIALLVIGFLIIVSGVWFDSWTTRSPVIPPRLFQTRTTGLIFATVFFHSFAFFCAAYYLPLYFQILGASATKSGVLIIPFSLLSSVSSGLGGYAVSRMGDYRPIMCFGFTVMAIGYGLMIMLDDRSSIAVQIVFPAIAGTGLGFLFLPPLIGIQAAMPVKDMAASSTTFGLFRSLGSTIGISVGQAVWAGVLRDRLTKISNLTPSLNFSSAGLADSVRQIQAIQPDSARHQVQHAFTKSVSAIWIVNTPIICLCLFAVLFLKKYSLKRKVIRAGKKGAVASQVSANEVPPLDLEKGPCPNLEEGPGTGTDGEEKGSTESAHGLKND</sequence>
<keyword evidence="6 8" id="KW-0472">Membrane</keyword>
<organism evidence="10 11">
    <name type="scientific">Mycena pura</name>
    <dbReference type="NCBI Taxonomy" id="153505"/>
    <lineage>
        <taxon>Eukaryota</taxon>
        <taxon>Fungi</taxon>
        <taxon>Dikarya</taxon>
        <taxon>Basidiomycota</taxon>
        <taxon>Agaricomycotina</taxon>
        <taxon>Agaricomycetes</taxon>
        <taxon>Agaricomycetidae</taxon>
        <taxon>Agaricales</taxon>
        <taxon>Marasmiineae</taxon>
        <taxon>Mycenaceae</taxon>
        <taxon>Mycena</taxon>
    </lineage>
</organism>
<evidence type="ECO:0000256" key="1">
    <source>
        <dbReference type="ARBA" id="ARBA00004651"/>
    </source>
</evidence>
<proteinExistence type="predicted"/>
<feature type="transmembrane region" description="Helical" evidence="8">
    <location>
        <begin position="325"/>
        <end position="350"/>
    </location>
</feature>
<feature type="transmembrane region" description="Helical" evidence="8">
    <location>
        <begin position="63"/>
        <end position="86"/>
    </location>
</feature>
<dbReference type="GO" id="GO:0022857">
    <property type="term" value="F:transmembrane transporter activity"/>
    <property type="evidence" value="ECO:0007669"/>
    <property type="project" value="InterPro"/>
</dbReference>
<evidence type="ECO:0000313" key="10">
    <source>
        <dbReference type="EMBL" id="KAJ7197044.1"/>
    </source>
</evidence>
<dbReference type="Gene3D" id="1.20.1250.20">
    <property type="entry name" value="MFS general substrate transporter like domains"/>
    <property type="match status" value="2"/>
</dbReference>
<comment type="caution">
    <text evidence="10">The sequence shown here is derived from an EMBL/GenBank/DDBJ whole genome shotgun (WGS) entry which is preliminary data.</text>
</comment>
<feature type="transmembrane region" description="Helical" evidence="8">
    <location>
        <begin position="259"/>
        <end position="276"/>
    </location>
</feature>
<feature type="transmembrane region" description="Helical" evidence="8">
    <location>
        <begin position="193"/>
        <end position="213"/>
    </location>
</feature>
<dbReference type="PRINTS" id="PR01036">
    <property type="entry name" value="TCRTETB"/>
</dbReference>
<dbReference type="GO" id="GO:0005886">
    <property type="term" value="C:plasma membrane"/>
    <property type="evidence" value="ECO:0007669"/>
    <property type="project" value="UniProtKB-SubCell"/>
</dbReference>
<keyword evidence="2" id="KW-0813">Transport</keyword>
<feature type="transmembrane region" description="Helical" evidence="8">
    <location>
        <begin position="220"/>
        <end position="239"/>
    </location>
</feature>
<feature type="transmembrane region" description="Helical" evidence="8">
    <location>
        <begin position="529"/>
        <end position="548"/>
    </location>
</feature>
<dbReference type="AlphaFoldDB" id="A0AAD6UX83"/>
<keyword evidence="3" id="KW-1003">Cell membrane</keyword>
<dbReference type="PANTHER" id="PTHR23501:SF102">
    <property type="entry name" value="DRUG TRANSPORTER, PUTATIVE (AFU_ORTHOLOGUE AFUA_3G08530)-RELATED"/>
    <property type="match status" value="1"/>
</dbReference>
<feature type="transmembrane region" description="Helical" evidence="8">
    <location>
        <begin position="136"/>
        <end position="158"/>
    </location>
</feature>
<feature type="transmembrane region" description="Helical" evidence="8">
    <location>
        <begin position="106"/>
        <end position="124"/>
    </location>
</feature>
<gene>
    <name evidence="10" type="ORF">GGX14DRAFT_526589</name>
</gene>
<evidence type="ECO:0000256" key="4">
    <source>
        <dbReference type="ARBA" id="ARBA00022692"/>
    </source>
</evidence>
<name>A0AAD6UX83_9AGAR</name>
<feature type="region of interest" description="Disordered" evidence="7">
    <location>
        <begin position="576"/>
        <end position="613"/>
    </location>
</feature>
<dbReference type="InterPro" id="IPR036259">
    <property type="entry name" value="MFS_trans_sf"/>
</dbReference>
<feature type="compositionally biased region" description="Basic and acidic residues" evidence="7">
    <location>
        <begin position="598"/>
        <end position="613"/>
    </location>
</feature>
<reference evidence="10" key="1">
    <citation type="submission" date="2023-03" db="EMBL/GenBank/DDBJ databases">
        <title>Massive genome expansion in bonnet fungi (Mycena s.s.) driven by repeated elements and novel gene families across ecological guilds.</title>
        <authorList>
            <consortium name="Lawrence Berkeley National Laboratory"/>
            <person name="Harder C.B."/>
            <person name="Miyauchi S."/>
            <person name="Viragh M."/>
            <person name="Kuo A."/>
            <person name="Thoen E."/>
            <person name="Andreopoulos B."/>
            <person name="Lu D."/>
            <person name="Skrede I."/>
            <person name="Drula E."/>
            <person name="Henrissat B."/>
            <person name="Morin E."/>
            <person name="Kohler A."/>
            <person name="Barry K."/>
            <person name="LaButti K."/>
            <person name="Morin E."/>
            <person name="Salamov A."/>
            <person name="Lipzen A."/>
            <person name="Mereny Z."/>
            <person name="Hegedus B."/>
            <person name="Baldrian P."/>
            <person name="Stursova M."/>
            <person name="Weitz H."/>
            <person name="Taylor A."/>
            <person name="Grigoriev I.V."/>
            <person name="Nagy L.G."/>
            <person name="Martin F."/>
            <person name="Kauserud H."/>
        </authorList>
    </citation>
    <scope>NUCLEOTIDE SEQUENCE</scope>
    <source>
        <strain evidence="10">9144</strain>
    </source>
</reference>
<keyword evidence="11" id="KW-1185">Reference proteome</keyword>
<dbReference type="Proteomes" id="UP001219525">
    <property type="component" value="Unassembled WGS sequence"/>
</dbReference>
<evidence type="ECO:0000256" key="5">
    <source>
        <dbReference type="ARBA" id="ARBA00022989"/>
    </source>
</evidence>
<dbReference type="PROSITE" id="PS50850">
    <property type="entry name" value="MFS"/>
    <property type="match status" value="1"/>
</dbReference>
<evidence type="ECO:0000256" key="8">
    <source>
        <dbReference type="SAM" id="Phobius"/>
    </source>
</evidence>
<dbReference type="SUPFAM" id="SSF103473">
    <property type="entry name" value="MFS general substrate transporter"/>
    <property type="match status" value="1"/>
</dbReference>
<accession>A0AAD6UX83</accession>
<protein>
    <submittedName>
        <fullName evidence="10">MFS general substrate transporter</fullName>
    </submittedName>
</protein>
<dbReference type="InterPro" id="IPR020846">
    <property type="entry name" value="MFS_dom"/>
</dbReference>
<keyword evidence="5 8" id="KW-1133">Transmembrane helix</keyword>
<feature type="domain" description="Major facilitator superfamily (MFS) profile" evidence="9">
    <location>
        <begin position="64"/>
        <end position="552"/>
    </location>
</feature>
<feature type="transmembrane region" description="Helical" evidence="8">
    <location>
        <begin position="362"/>
        <end position="382"/>
    </location>
</feature>
<evidence type="ECO:0000259" key="9">
    <source>
        <dbReference type="PROSITE" id="PS50850"/>
    </source>
</evidence>
<feature type="transmembrane region" description="Helical" evidence="8">
    <location>
        <begin position="388"/>
        <end position="407"/>
    </location>
</feature>
<dbReference type="EMBL" id="JARJCW010000080">
    <property type="protein sequence ID" value="KAJ7197044.1"/>
    <property type="molecule type" value="Genomic_DNA"/>
</dbReference>
<keyword evidence="4 8" id="KW-0812">Transmembrane</keyword>
<comment type="subcellular location">
    <subcellularLocation>
        <location evidence="1">Cell membrane</location>
        <topology evidence="1">Multi-pass membrane protein</topology>
    </subcellularLocation>
</comment>
<feature type="transmembrane region" description="Helical" evidence="8">
    <location>
        <begin position="288"/>
        <end position="305"/>
    </location>
</feature>
<evidence type="ECO:0000256" key="3">
    <source>
        <dbReference type="ARBA" id="ARBA00022475"/>
    </source>
</evidence>
<evidence type="ECO:0000256" key="2">
    <source>
        <dbReference type="ARBA" id="ARBA00022448"/>
    </source>
</evidence>